<proteinExistence type="predicted"/>
<comment type="caution">
    <text evidence="2">The sequence shown here is derived from an EMBL/GenBank/DDBJ whole genome shotgun (WGS) entry which is preliminary data.</text>
</comment>
<gene>
    <name evidence="2" type="ORF">Rsub_03263</name>
</gene>
<sequence length="168" mass="17142">MMTSRRGVAAILLAAVLIQAASAATCAVKGKVAGKAVSPDKTKFKGSLCWDGLVTPATAITFTWAVSTSTHYRFSVFGNFSTLSPASAKVAEILPAIGYVKKLEGTATAEERIAGGAIPNKLTLAKLFCSGDAGVGVVALDSSKAPKVIASAKLEVPKSAAEQCKALL</sequence>
<evidence type="ECO:0000313" key="2">
    <source>
        <dbReference type="EMBL" id="GBF90130.1"/>
    </source>
</evidence>
<keyword evidence="1" id="KW-0732">Signal</keyword>
<name>A0A2V0NX28_9CHLO</name>
<dbReference type="EMBL" id="BDRX01000015">
    <property type="protein sequence ID" value="GBF90130.1"/>
    <property type="molecule type" value="Genomic_DNA"/>
</dbReference>
<evidence type="ECO:0000313" key="3">
    <source>
        <dbReference type="Proteomes" id="UP000247498"/>
    </source>
</evidence>
<dbReference type="InParanoid" id="A0A2V0NX28"/>
<dbReference type="Proteomes" id="UP000247498">
    <property type="component" value="Unassembled WGS sequence"/>
</dbReference>
<protein>
    <submittedName>
        <fullName evidence="2">Uncharacterized protein</fullName>
    </submittedName>
</protein>
<reference evidence="2 3" key="1">
    <citation type="journal article" date="2018" name="Sci. Rep.">
        <title>Raphidocelis subcapitata (=Pseudokirchneriella subcapitata) provides an insight into genome evolution and environmental adaptations in the Sphaeropleales.</title>
        <authorList>
            <person name="Suzuki S."/>
            <person name="Yamaguchi H."/>
            <person name="Nakajima N."/>
            <person name="Kawachi M."/>
        </authorList>
    </citation>
    <scope>NUCLEOTIDE SEQUENCE [LARGE SCALE GENOMIC DNA]</scope>
    <source>
        <strain evidence="2 3">NIES-35</strain>
    </source>
</reference>
<dbReference type="AlphaFoldDB" id="A0A2V0NX28"/>
<organism evidence="2 3">
    <name type="scientific">Raphidocelis subcapitata</name>
    <dbReference type="NCBI Taxonomy" id="307507"/>
    <lineage>
        <taxon>Eukaryota</taxon>
        <taxon>Viridiplantae</taxon>
        <taxon>Chlorophyta</taxon>
        <taxon>core chlorophytes</taxon>
        <taxon>Chlorophyceae</taxon>
        <taxon>CS clade</taxon>
        <taxon>Sphaeropleales</taxon>
        <taxon>Selenastraceae</taxon>
        <taxon>Raphidocelis</taxon>
    </lineage>
</organism>
<feature type="chain" id="PRO_5015998247" evidence="1">
    <location>
        <begin position="24"/>
        <end position="168"/>
    </location>
</feature>
<feature type="signal peptide" evidence="1">
    <location>
        <begin position="1"/>
        <end position="23"/>
    </location>
</feature>
<accession>A0A2V0NX28</accession>
<keyword evidence="3" id="KW-1185">Reference proteome</keyword>
<evidence type="ECO:0000256" key="1">
    <source>
        <dbReference type="SAM" id="SignalP"/>
    </source>
</evidence>